<feature type="non-terminal residue" evidence="4">
    <location>
        <position position="1"/>
    </location>
</feature>
<dbReference type="SUPFAM" id="SSF53098">
    <property type="entry name" value="Ribonuclease H-like"/>
    <property type="match status" value="1"/>
</dbReference>
<dbReference type="GO" id="GO:0004803">
    <property type="term" value="F:transposase activity"/>
    <property type="evidence" value="ECO:0007669"/>
    <property type="project" value="TreeGrafter"/>
</dbReference>
<sequence length="333" mass="39300">YKQLDLAQRYKIECYLRLGKSQSEIAKLIGVHRSTISRELNRNVGKRGLHCGVYRGAAAHQKAWQRHHCKYKRTKLTWALKYQIKHWMEHERLSPELISVELRLAGLEGLSHERIYQWIWACKKSNKQEDRPFKSLYNYLRHGRRRRKRGNYKDNRGSIKDRISIEQRPKVVDLRNRIGDIEVDLMMGKKHGPPLLVMTDRATLITTLDKLEDKNAEQIARLINQKIARMGTSWIKTMTFDNGKEFAQHMKITQEHGVKTYFTRPYTSQDKGTVENRIGLIRRWLPKGCDLSKVSQERIKEIEKLINNRKVRKFGYISPIEKLKSTWPVALIT</sequence>
<dbReference type="NCBIfam" id="NF033563">
    <property type="entry name" value="transpos_IS30"/>
    <property type="match status" value="1"/>
</dbReference>
<dbReference type="PROSITE" id="PS50943">
    <property type="entry name" value="HTH_CROC1"/>
    <property type="match status" value="1"/>
</dbReference>
<dbReference type="OrthoDB" id="9803231at2"/>
<dbReference type="InterPro" id="IPR051917">
    <property type="entry name" value="Transposase-Integrase"/>
</dbReference>
<protein>
    <submittedName>
        <fullName evidence="4">Uncharacterized protein</fullName>
    </submittedName>
</protein>
<dbReference type="Pfam" id="PF00665">
    <property type="entry name" value="rve"/>
    <property type="match status" value="1"/>
</dbReference>
<evidence type="ECO:0000259" key="2">
    <source>
        <dbReference type="PROSITE" id="PS50943"/>
    </source>
</evidence>
<name>A0A255Z9D8_9FLAO</name>
<dbReference type="GO" id="GO:0003676">
    <property type="term" value="F:nucleic acid binding"/>
    <property type="evidence" value="ECO:0007669"/>
    <property type="project" value="InterPro"/>
</dbReference>
<dbReference type="Gene3D" id="3.30.420.10">
    <property type="entry name" value="Ribonuclease H-like superfamily/Ribonuclease H"/>
    <property type="match status" value="1"/>
</dbReference>
<dbReference type="RefSeq" id="WP_094413733.1">
    <property type="nucleotide sequence ID" value="NZ_NOXV01000231.1"/>
</dbReference>
<dbReference type="InterPro" id="IPR001387">
    <property type="entry name" value="Cro/C1-type_HTH"/>
</dbReference>
<accession>A0A255Z9D8</accession>
<dbReference type="GO" id="GO:0032196">
    <property type="term" value="P:transposition"/>
    <property type="evidence" value="ECO:0007669"/>
    <property type="project" value="TreeGrafter"/>
</dbReference>
<organism evidence="4 5">
    <name type="scientific">Flavobacterium cyanobacteriorum</name>
    <dbReference type="NCBI Taxonomy" id="2022802"/>
    <lineage>
        <taxon>Bacteria</taxon>
        <taxon>Pseudomonadati</taxon>
        <taxon>Bacteroidota</taxon>
        <taxon>Flavobacteriia</taxon>
        <taxon>Flavobacteriales</taxon>
        <taxon>Flavobacteriaceae</taxon>
        <taxon>Flavobacterium</taxon>
    </lineage>
</organism>
<proteinExistence type="predicted"/>
<dbReference type="GO" id="GO:0005829">
    <property type="term" value="C:cytosol"/>
    <property type="evidence" value="ECO:0007669"/>
    <property type="project" value="TreeGrafter"/>
</dbReference>
<dbReference type="Pfam" id="PF13936">
    <property type="entry name" value="HTH_38"/>
    <property type="match status" value="1"/>
</dbReference>
<dbReference type="InterPro" id="IPR012337">
    <property type="entry name" value="RNaseH-like_sf"/>
</dbReference>
<evidence type="ECO:0000259" key="3">
    <source>
        <dbReference type="PROSITE" id="PS50994"/>
    </source>
</evidence>
<dbReference type="Gene3D" id="1.10.10.60">
    <property type="entry name" value="Homeodomain-like"/>
    <property type="match status" value="1"/>
</dbReference>
<dbReference type="GO" id="GO:0006310">
    <property type="term" value="P:DNA recombination"/>
    <property type="evidence" value="ECO:0007669"/>
    <property type="project" value="UniProtKB-KW"/>
</dbReference>
<dbReference type="InterPro" id="IPR001584">
    <property type="entry name" value="Integrase_cat-core"/>
</dbReference>
<comment type="caution">
    <text evidence="4">The sequence shown here is derived from an EMBL/GenBank/DDBJ whole genome shotgun (WGS) entry which is preliminary data.</text>
</comment>
<dbReference type="PANTHER" id="PTHR10948">
    <property type="entry name" value="TRANSPOSASE"/>
    <property type="match status" value="1"/>
</dbReference>
<dbReference type="InterPro" id="IPR053392">
    <property type="entry name" value="Transposase_IS30-like"/>
</dbReference>
<keyword evidence="5" id="KW-1185">Reference proteome</keyword>
<dbReference type="GO" id="GO:0015074">
    <property type="term" value="P:DNA integration"/>
    <property type="evidence" value="ECO:0007669"/>
    <property type="project" value="InterPro"/>
</dbReference>
<gene>
    <name evidence="4" type="ORF">CHU92_06355</name>
</gene>
<keyword evidence="1" id="KW-0233">DNA recombination</keyword>
<evidence type="ECO:0000313" key="4">
    <source>
        <dbReference type="EMBL" id="OYQ38167.1"/>
    </source>
</evidence>
<feature type="domain" description="Integrase catalytic" evidence="3">
    <location>
        <begin position="165"/>
        <end position="327"/>
    </location>
</feature>
<feature type="domain" description="HTH cro/C1-type" evidence="2">
    <location>
        <begin position="17"/>
        <end position="38"/>
    </location>
</feature>
<dbReference type="PROSITE" id="PS50994">
    <property type="entry name" value="INTEGRASE"/>
    <property type="match status" value="1"/>
</dbReference>
<evidence type="ECO:0000313" key="5">
    <source>
        <dbReference type="Proteomes" id="UP000216605"/>
    </source>
</evidence>
<dbReference type="AlphaFoldDB" id="A0A255Z9D8"/>
<dbReference type="PANTHER" id="PTHR10948:SF23">
    <property type="entry name" value="TRANSPOSASE INSI FOR INSERTION SEQUENCE ELEMENT IS30A-RELATED"/>
    <property type="match status" value="1"/>
</dbReference>
<evidence type="ECO:0000256" key="1">
    <source>
        <dbReference type="ARBA" id="ARBA00023172"/>
    </source>
</evidence>
<dbReference type="EMBL" id="NOXV01000231">
    <property type="protein sequence ID" value="OYQ38167.1"/>
    <property type="molecule type" value="Genomic_DNA"/>
</dbReference>
<dbReference type="InterPro" id="IPR025246">
    <property type="entry name" value="IS30-like_HTH"/>
</dbReference>
<dbReference type="Proteomes" id="UP000216605">
    <property type="component" value="Unassembled WGS sequence"/>
</dbReference>
<reference evidence="4 5" key="1">
    <citation type="submission" date="2017-07" db="EMBL/GenBank/DDBJ databases">
        <title>Flavobacterium cyanobacteriorum sp. nov., isolated from cyanobacterial aggregates in a eutrophic lake.</title>
        <authorList>
            <person name="Cai H."/>
        </authorList>
    </citation>
    <scope>NUCLEOTIDE SEQUENCE [LARGE SCALE GENOMIC DNA]</scope>
    <source>
        <strain evidence="4 5">TH021</strain>
    </source>
</reference>
<dbReference type="InterPro" id="IPR036397">
    <property type="entry name" value="RNaseH_sf"/>
</dbReference>